<dbReference type="Proteomes" id="UP000265926">
    <property type="component" value="Unassembled WGS sequence"/>
</dbReference>
<protein>
    <recommendedName>
        <fullName evidence="3">YCII-related domain-containing protein</fullName>
    </recommendedName>
</protein>
<feature type="chain" id="PRO_5017331278" description="YCII-related domain-containing protein" evidence="2">
    <location>
        <begin position="20"/>
        <end position="134"/>
    </location>
</feature>
<evidence type="ECO:0000313" key="4">
    <source>
        <dbReference type="EMBL" id="RIJ45838.1"/>
    </source>
</evidence>
<proteinExistence type="inferred from homology"/>
<keyword evidence="2" id="KW-0732">Signal</keyword>
<organism evidence="4 5">
    <name type="scientific">Maribellus luteus</name>
    <dbReference type="NCBI Taxonomy" id="2305463"/>
    <lineage>
        <taxon>Bacteria</taxon>
        <taxon>Pseudomonadati</taxon>
        <taxon>Bacteroidota</taxon>
        <taxon>Bacteroidia</taxon>
        <taxon>Marinilabiliales</taxon>
        <taxon>Prolixibacteraceae</taxon>
        <taxon>Maribellus</taxon>
    </lineage>
</organism>
<sequence>MKKLLLVILLTGFAIASYAQDQREFSYTEGDTTYVMKRYVFMLLNKGETRSQDSTEAAKIQEQHLAHLNKLSEMGKLIVAGPFEEGGDHRGLLIFDVATVEEALKLEAEDPAVKTGRLSMEAFFWWGAKGTVIR</sequence>
<dbReference type="SUPFAM" id="SSF54909">
    <property type="entry name" value="Dimeric alpha+beta barrel"/>
    <property type="match status" value="1"/>
</dbReference>
<reference evidence="4 5" key="1">
    <citation type="submission" date="2018-08" db="EMBL/GenBank/DDBJ databases">
        <title>Pallidiluteibacterium maritimus gen. nov., sp. nov., isolated from coastal sediment.</title>
        <authorList>
            <person name="Zhou L.Y."/>
        </authorList>
    </citation>
    <scope>NUCLEOTIDE SEQUENCE [LARGE SCALE GENOMIC DNA]</scope>
    <source>
        <strain evidence="4 5">XSD2</strain>
    </source>
</reference>
<comment type="caution">
    <text evidence="4">The sequence shown here is derived from an EMBL/GenBank/DDBJ whole genome shotgun (WGS) entry which is preliminary data.</text>
</comment>
<feature type="signal peptide" evidence="2">
    <location>
        <begin position="1"/>
        <end position="19"/>
    </location>
</feature>
<comment type="similarity">
    <text evidence="1">Belongs to the YciI family.</text>
</comment>
<gene>
    <name evidence="4" type="ORF">D1614_21255</name>
</gene>
<dbReference type="InterPro" id="IPR011008">
    <property type="entry name" value="Dimeric_a/b-barrel"/>
</dbReference>
<dbReference type="OrthoDB" id="8481699at2"/>
<dbReference type="InterPro" id="IPR005545">
    <property type="entry name" value="YCII"/>
</dbReference>
<accession>A0A399SR37</accession>
<evidence type="ECO:0000256" key="1">
    <source>
        <dbReference type="ARBA" id="ARBA00007689"/>
    </source>
</evidence>
<evidence type="ECO:0000313" key="5">
    <source>
        <dbReference type="Proteomes" id="UP000265926"/>
    </source>
</evidence>
<dbReference type="RefSeq" id="WP_119440012.1">
    <property type="nucleotide sequence ID" value="NZ_QWGR01000019.1"/>
</dbReference>
<dbReference type="Gene3D" id="3.30.70.1060">
    <property type="entry name" value="Dimeric alpha+beta barrel"/>
    <property type="match status" value="1"/>
</dbReference>
<feature type="domain" description="YCII-related" evidence="3">
    <location>
        <begin position="41"/>
        <end position="116"/>
    </location>
</feature>
<dbReference type="EMBL" id="QWGR01000019">
    <property type="protein sequence ID" value="RIJ45838.1"/>
    <property type="molecule type" value="Genomic_DNA"/>
</dbReference>
<keyword evidence="5" id="KW-1185">Reference proteome</keyword>
<name>A0A399SR37_9BACT</name>
<dbReference type="AlphaFoldDB" id="A0A399SR37"/>
<dbReference type="Pfam" id="PF03795">
    <property type="entry name" value="YCII"/>
    <property type="match status" value="1"/>
</dbReference>
<evidence type="ECO:0000259" key="3">
    <source>
        <dbReference type="Pfam" id="PF03795"/>
    </source>
</evidence>
<evidence type="ECO:0000256" key="2">
    <source>
        <dbReference type="SAM" id="SignalP"/>
    </source>
</evidence>